<feature type="domain" description="Saposin B-type" evidence="8">
    <location>
        <begin position="39"/>
        <end position="123"/>
    </location>
</feature>
<dbReference type="SUPFAM" id="SSF56300">
    <property type="entry name" value="Metallo-dependent phosphatases"/>
    <property type="match status" value="1"/>
</dbReference>
<reference evidence="9" key="2">
    <citation type="journal article" date="2023" name="IMA Fungus">
        <title>Comparative genomic study of the Penicillium genus elucidates a diverse pangenome and 15 lateral gene transfer events.</title>
        <authorList>
            <person name="Petersen C."/>
            <person name="Sorensen T."/>
            <person name="Nielsen M.R."/>
            <person name="Sondergaard T.E."/>
            <person name="Sorensen J.L."/>
            <person name="Fitzpatrick D.A."/>
            <person name="Frisvad J.C."/>
            <person name="Nielsen K.L."/>
        </authorList>
    </citation>
    <scope>NUCLEOTIDE SEQUENCE</scope>
    <source>
        <strain evidence="9">IBT 30069</strain>
    </source>
</reference>
<feature type="signal peptide" evidence="7">
    <location>
        <begin position="1"/>
        <end position="18"/>
    </location>
</feature>
<accession>A0A9W9FYZ6</accession>
<dbReference type="InterPro" id="IPR041805">
    <property type="entry name" value="ASMase/PPN1_MPP"/>
</dbReference>
<feature type="binding site" evidence="5">
    <location>
        <position position="157"/>
    </location>
    <ligand>
        <name>Zn(2+)</name>
        <dbReference type="ChEBI" id="CHEBI:29105"/>
        <label>1</label>
    </ligand>
</feature>
<dbReference type="GO" id="GO:0004767">
    <property type="term" value="F:sphingomyelin phosphodiesterase activity"/>
    <property type="evidence" value="ECO:0007669"/>
    <property type="project" value="UniProtKB-UniRule"/>
</dbReference>
<feature type="disulfide bond" evidence="6">
    <location>
        <begin position="547"/>
        <end position="551"/>
    </location>
</feature>
<dbReference type="GO" id="GO:0006685">
    <property type="term" value="P:sphingomyelin catabolic process"/>
    <property type="evidence" value="ECO:0007669"/>
    <property type="project" value="UniProtKB-UniRule"/>
</dbReference>
<evidence type="ECO:0000256" key="4">
    <source>
        <dbReference type="PIRNR" id="PIRNR000948"/>
    </source>
</evidence>
<feature type="disulfide bond" evidence="6">
    <location>
        <begin position="178"/>
        <end position="202"/>
    </location>
</feature>
<keyword evidence="5" id="KW-0862">Zinc</keyword>
<evidence type="ECO:0000256" key="6">
    <source>
        <dbReference type="PIRSR" id="PIRSR000948-2"/>
    </source>
</evidence>
<evidence type="ECO:0000313" key="9">
    <source>
        <dbReference type="EMBL" id="KAJ5109076.1"/>
    </source>
</evidence>
<reference evidence="9" key="1">
    <citation type="submission" date="2022-11" db="EMBL/GenBank/DDBJ databases">
        <authorList>
            <person name="Petersen C."/>
        </authorList>
    </citation>
    <scope>NUCLEOTIDE SEQUENCE</scope>
    <source>
        <strain evidence="9">IBT 30069</strain>
    </source>
</reference>
<dbReference type="InterPro" id="IPR011160">
    <property type="entry name" value="Sphingomy_PDE"/>
</dbReference>
<proteinExistence type="inferred from homology"/>
<dbReference type="PROSITE" id="PS50015">
    <property type="entry name" value="SAP_B"/>
    <property type="match status" value="1"/>
</dbReference>
<dbReference type="GO" id="GO:0016020">
    <property type="term" value="C:membrane"/>
    <property type="evidence" value="ECO:0007669"/>
    <property type="project" value="GOC"/>
</dbReference>
<feature type="binding site" evidence="5">
    <location>
        <position position="231"/>
    </location>
    <ligand>
        <name>Zn(2+)</name>
        <dbReference type="ChEBI" id="CHEBI:29105"/>
        <label>1</label>
    </ligand>
</feature>
<comment type="caution">
    <text evidence="9">The sequence shown here is derived from an EMBL/GenBank/DDBJ whole genome shotgun (WGS) entry which is preliminary data.</text>
</comment>
<feature type="chain" id="PRO_5040781787" description="Sphingomyelin phosphodiesterase" evidence="7">
    <location>
        <begin position="19"/>
        <end position="638"/>
    </location>
</feature>
<dbReference type="InterPro" id="IPR008139">
    <property type="entry name" value="SaposinB_dom"/>
</dbReference>
<evidence type="ECO:0000256" key="2">
    <source>
        <dbReference type="ARBA" id="ARBA00023157"/>
    </source>
</evidence>
<feature type="binding site" evidence="5">
    <location>
        <position position="414"/>
    </location>
    <ligand>
        <name>Zn(2+)</name>
        <dbReference type="ChEBI" id="CHEBI:29105"/>
        <label>2</label>
    </ligand>
</feature>
<keyword evidence="7" id="KW-0732">Signal</keyword>
<name>A0A9W9FYZ6_9EURO</name>
<evidence type="ECO:0000256" key="3">
    <source>
        <dbReference type="ARBA" id="ARBA00023180"/>
    </source>
</evidence>
<dbReference type="InterPro" id="IPR004843">
    <property type="entry name" value="Calcineurin-like_PHP"/>
</dbReference>
<dbReference type="OrthoDB" id="282973at2759"/>
<keyword evidence="10" id="KW-1185">Reference proteome</keyword>
<feature type="binding site" evidence="5">
    <location>
        <position position="159"/>
    </location>
    <ligand>
        <name>Zn(2+)</name>
        <dbReference type="ChEBI" id="CHEBI:29105"/>
        <label>1</label>
    </ligand>
</feature>
<dbReference type="Pfam" id="PF00149">
    <property type="entry name" value="Metallophos"/>
    <property type="match status" value="1"/>
</dbReference>
<organism evidence="9 10">
    <name type="scientific">Penicillium angulare</name>
    <dbReference type="NCBI Taxonomy" id="116970"/>
    <lineage>
        <taxon>Eukaryota</taxon>
        <taxon>Fungi</taxon>
        <taxon>Dikarya</taxon>
        <taxon>Ascomycota</taxon>
        <taxon>Pezizomycotina</taxon>
        <taxon>Eurotiomycetes</taxon>
        <taxon>Eurotiomycetidae</taxon>
        <taxon>Eurotiales</taxon>
        <taxon>Aspergillaceae</taxon>
        <taxon>Penicillium</taxon>
    </lineage>
</organism>
<dbReference type="PANTHER" id="PTHR10340">
    <property type="entry name" value="SPHINGOMYELIN PHOSPHODIESTERASE"/>
    <property type="match status" value="1"/>
</dbReference>
<comment type="function">
    <text evidence="4">Converts sphingomyelin to ceramide.</text>
</comment>
<feature type="binding site" evidence="5">
    <location>
        <position position="416"/>
    </location>
    <ligand>
        <name>Zn(2+)</name>
        <dbReference type="ChEBI" id="CHEBI:29105"/>
        <label>1</label>
    </ligand>
</feature>
<protein>
    <recommendedName>
        <fullName evidence="4">Sphingomyelin phosphodiesterase</fullName>
    </recommendedName>
</protein>
<dbReference type="PANTHER" id="PTHR10340:SF34">
    <property type="entry name" value="SPHINGOMYELIN PHOSPHODIESTERASE"/>
    <property type="match status" value="1"/>
</dbReference>
<keyword evidence="5" id="KW-0479">Metal-binding</keyword>
<evidence type="ECO:0000259" key="8">
    <source>
        <dbReference type="PROSITE" id="PS50015"/>
    </source>
</evidence>
<feature type="binding site" evidence="5">
    <location>
        <position position="270"/>
    </location>
    <ligand>
        <name>Zn(2+)</name>
        <dbReference type="ChEBI" id="CHEBI:29105"/>
        <label>2</label>
    </ligand>
</feature>
<dbReference type="CDD" id="cd00842">
    <property type="entry name" value="MPP_ASMase"/>
    <property type="match status" value="1"/>
</dbReference>
<dbReference type="PIRSF" id="PIRSF000948">
    <property type="entry name" value="Sphingomy_PDE"/>
    <property type="match status" value="1"/>
</dbReference>
<keyword evidence="4" id="KW-0326">Glycosidase</keyword>
<keyword evidence="3" id="KW-0325">Glycoprotein</keyword>
<dbReference type="GO" id="GO:0046872">
    <property type="term" value="F:metal ion binding"/>
    <property type="evidence" value="ECO:0007669"/>
    <property type="project" value="UniProtKB-KW"/>
</dbReference>
<evidence type="ECO:0000256" key="5">
    <source>
        <dbReference type="PIRSR" id="PIRSR000948-1"/>
    </source>
</evidence>
<dbReference type="EMBL" id="JAPQKH010000003">
    <property type="protein sequence ID" value="KAJ5109076.1"/>
    <property type="molecule type" value="Genomic_DNA"/>
</dbReference>
<evidence type="ECO:0000256" key="1">
    <source>
        <dbReference type="ARBA" id="ARBA00022801"/>
    </source>
</evidence>
<dbReference type="InterPro" id="IPR029052">
    <property type="entry name" value="Metallo-depent_PP-like"/>
</dbReference>
<comment type="cofactor">
    <cofactor evidence="5">
        <name>Zn(2+)</name>
        <dbReference type="ChEBI" id="CHEBI:29105"/>
    </cofactor>
    <text evidence="5">Binds 2 Zn(2+) ions per subunit.</text>
</comment>
<evidence type="ECO:0000256" key="7">
    <source>
        <dbReference type="SAM" id="SignalP"/>
    </source>
</evidence>
<dbReference type="Gene3D" id="3.60.21.10">
    <property type="match status" value="1"/>
</dbReference>
<feature type="binding site" evidence="5">
    <location>
        <position position="231"/>
    </location>
    <ligand>
        <name>Zn(2+)</name>
        <dbReference type="ChEBI" id="CHEBI:29105"/>
        <label>2</label>
    </ligand>
</feature>
<feature type="disulfide bond" evidence="6">
    <location>
        <begin position="72"/>
        <end position="83"/>
    </location>
</feature>
<feature type="disulfide bond" evidence="6">
    <location>
        <begin position="172"/>
        <end position="177"/>
    </location>
</feature>
<sequence length="638" mass="69637">MLLPRLLTFASILGGAFAVPGNALSKRSTVSEILTDIEDAVTCGACETLLVVLQALAHLGNDDFVDVITDVCILAGVEDDDVCEGAIAREGPILAHDLRNMDVPSHTATLFCTTIFGLCNYPDVTEYTIDFPSSKPANATRPASSGETPIQIVHISDIHVDLFYEEGASYNCTKNICCRPYTAEDAPGNTSYPAGPYGSHYCDAPLALEESMYEAIQDSFPDAAFTIFTGDVVEGAVWLVNETEVTNDLNDAFNKRMPSYLNLVYGVIGNHDAAPVNSFPPAAVDTTISSQWAYDTLSSDWSQWIGSTAASTADDYGSYSVKYPEGNLRIISFNTNFYYKENFWLYEKTMETDPSGQLAWLVDELDAAETAGERVWLLGHMPMGSGDTFHDGSNYFNQIIQRYDATIAAVFYGHTHKDEFEIAYSNYSNPTADSATMMSYIAPALTPTSGNPTYRVYSVDPVTFGVLDYEVYIANMSSSTYQTKPTWEKYYSAKETYGSLLSPPVTDSAAELTPAFWHNVTALFENDDSVFQDYYGRKSRGWDVSSCTDDCKTEEICQLRAAESQYNCVDITPGISFKKAKRSSSSDSSSADKGHSCGESVIGLMFSNFESTVSSLKTAAEAKLGSSFLDTSVNSTAS</sequence>
<gene>
    <name evidence="9" type="ORF">N7456_005751</name>
</gene>
<dbReference type="AlphaFoldDB" id="A0A9W9FYZ6"/>
<comment type="similarity">
    <text evidence="4">Belongs to the acid sphingomyelinase family.</text>
</comment>
<feature type="binding site" evidence="5">
    <location>
        <position position="380"/>
    </location>
    <ligand>
        <name>Zn(2+)</name>
        <dbReference type="ChEBI" id="CHEBI:29105"/>
        <label>2</label>
    </ligand>
</feature>
<evidence type="ECO:0000313" key="10">
    <source>
        <dbReference type="Proteomes" id="UP001149165"/>
    </source>
</evidence>
<dbReference type="Proteomes" id="UP001149165">
    <property type="component" value="Unassembled WGS sequence"/>
</dbReference>
<keyword evidence="2 6" id="KW-1015">Disulfide bond</keyword>
<dbReference type="GO" id="GO:0016798">
    <property type="term" value="F:hydrolase activity, acting on glycosyl bonds"/>
    <property type="evidence" value="ECO:0007669"/>
    <property type="project" value="UniProtKB-KW"/>
</dbReference>
<keyword evidence="1 4" id="KW-0378">Hydrolase</keyword>